<protein>
    <recommendedName>
        <fullName evidence="5">DUF2325 domain-containing protein</fullName>
    </recommendedName>
</protein>
<feature type="compositionally biased region" description="Basic and acidic residues" evidence="2">
    <location>
        <begin position="128"/>
        <end position="139"/>
    </location>
</feature>
<name>A0A1I0C762_9PROT</name>
<gene>
    <name evidence="3" type="ORF">SAMN05216412_103309</name>
</gene>
<dbReference type="Proteomes" id="UP000183339">
    <property type="component" value="Unassembled WGS sequence"/>
</dbReference>
<dbReference type="EMBL" id="FOHI01000003">
    <property type="protein sequence ID" value="SET15177.1"/>
    <property type="molecule type" value="Genomic_DNA"/>
</dbReference>
<evidence type="ECO:0000256" key="1">
    <source>
        <dbReference type="ARBA" id="ARBA00007189"/>
    </source>
</evidence>
<dbReference type="Pfam" id="PF10087">
    <property type="entry name" value="DUF2325"/>
    <property type="match status" value="1"/>
</dbReference>
<evidence type="ECO:0000313" key="4">
    <source>
        <dbReference type="Proteomes" id="UP000183339"/>
    </source>
</evidence>
<dbReference type="AlphaFoldDB" id="A0A1I0C762"/>
<evidence type="ECO:0000313" key="3">
    <source>
        <dbReference type="EMBL" id="SET15177.1"/>
    </source>
</evidence>
<feature type="compositionally biased region" description="Basic and acidic residues" evidence="2">
    <location>
        <begin position="149"/>
        <end position="159"/>
    </location>
</feature>
<reference evidence="3 4" key="1">
    <citation type="submission" date="2016-10" db="EMBL/GenBank/DDBJ databases">
        <authorList>
            <person name="de Groot N.N."/>
        </authorList>
    </citation>
    <scope>NUCLEOTIDE SEQUENCE [LARGE SCALE GENOMIC DNA]</scope>
    <source>
        <strain evidence="3 4">Nl7</strain>
    </source>
</reference>
<feature type="region of interest" description="Disordered" evidence="2">
    <location>
        <begin position="128"/>
        <end position="159"/>
    </location>
</feature>
<dbReference type="InterPro" id="IPR016772">
    <property type="entry name" value="UCP020408"/>
</dbReference>
<evidence type="ECO:0000256" key="2">
    <source>
        <dbReference type="SAM" id="MobiDB-lite"/>
    </source>
</evidence>
<sequence length="329" mass="35730">MCRWISFSSGNLYFSQPAPTGQASFLTCPEWAVQQLKATSLANLCVPASALLKPEHRDSAASRQDKSSPSSNLFIHRKQTPQILQSLLGKNLVEIVRQFFRAQGSNPFFTPERLTRIARLGRSSALIEKSKPVPADKRPTGSKPVHSLPPDRVDPENHVGQEVTETDRFPLIKESAPPAPFSFEHSPSVASGEKGDGTCEGSGIGGRCVLCVGGRAALYPEYRRVVEASGGKLVIYRNMPQGPGHHLPVLLDNADMVVCPLDCVNHTAFFTVKRYCGRSGKPCVLLDRSNLSTFRKGIATLAVLYTSPAPGKSDQSRRRSPASPEEGPV</sequence>
<dbReference type="OrthoDB" id="5296275at2"/>
<proteinExistence type="inferred from homology"/>
<comment type="similarity">
    <text evidence="1">Belongs to the UPF0751 family.</text>
</comment>
<organism evidence="3 4">
    <name type="scientific">Nitrosospira multiformis</name>
    <dbReference type="NCBI Taxonomy" id="1231"/>
    <lineage>
        <taxon>Bacteria</taxon>
        <taxon>Pseudomonadati</taxon>
        <taxon>Pseudomonadota</taxon>
        <taxon>Betaproteobacteria</taxon>
        <taxon>Nitrosomonadales</taxon>
        <taxon>Nitrosomonadaceae</taxon>
        <taxon>Nitrosospira</taxon>
    </lineage>
</organism>
<accession>A0A1I0C762</accession>
<evidence type="ECO:0008006" key="5">
    <source>
        <dbReference type="Google" id="ProtNLM"/>
    </source>
</evidence>
<feature type="region of interest" description="Disordered" evidence="2">
    <location>
        <begin position="307"/>
        <end position="329"/>
    </location>
</feature>